<dbReference type="PANTHER" id="PTHR33430">
    <property type="entry name" value="MATERNAL EFFECT EMBRYO ARREST PROTEIN"/>
    <property type="match status" value="1"/>
</dbReference>
<accession>A0A6J1BXU9</accession>
<feature type="transmembrane region" description="Helical" evidence="1">
    <location>
        <begin position="200"/>
        <end position="224"/>
    </location>
</feature>
<feature type="transmembrane region" description="Helical" evidence="1">
    <location>
        <begin position="111"/>
        <end position="131"/>
    </location>
</feature>
<protein>
    <submittedName>
        <fullName evidence="3">Uncharacterized protein LOC111006700</fullName>
    </submittedName>
</protein>
<proteinExistence type="predicted"/>
<gene>
    <name evidence="3" type="primary">LOC111006700</name>
</gene>
<dbReference type="PANTHER" id="PTHR33430:SF7">
    <property type="entry name" value="OS07G0240400 PROTEIN"/>
    <property type="match status" value="1"/>
</dbReference>
<keyword evidence="1" id="KW-0812">Transmembrane</keyword>
<dbReference type="OrthoDB" id="666653at2759"/>
<evidence type="ECO:0000313" key="2">
    <source>
        <dbReference type="Proteomes" id="UP000504603"/>
    </source>
</evidence>
<dbReference type="AlphaFoldDB" id="A0A6J1BXU9"/>
<evidence type="ECO:0000256" key="1">
    <source>
        <dbReference type="SAM" id="Phobius"/>
    </source>
</evidence>
<dbReference type="KEGG" id="mcha:111006700"/>
<feature type="transmembrane region" description="Helical" evidence="1">
    <location>
        <begin position="62"/>
        <end position="85"/>
    </location>
</feature>
<dbReference type="Proteomes" id="UP000504603">
    <property type="component" value="Unplaced"/>
</dbReference>
<keyword evidence="2" id="KW-1185">Reference proteome</keyword>
<name>A0A6J1BXU9_MOMCH</name>
<keyword evidence="1" id="KW-1133">Transmembrane helix</keyword>
<dbReference type="GeneID" id="111006700"/>
<dbReference type="RefSeq" id="XP_022134461.1">
    <property type="nucleotide sequence ID" value="XM_022278769.1"/>
</dbReference>
<keyword evidence="1" id="KW-0472">Membrane</keyword>
<evidence type="ECO:0000313" key="3">
    <source>
        <dbReference type="RefSeq" id="XP_022134461.1"/>
    </source>
</evidence>
<feature type="transmembrane region" description="Helical" evidence="1">
    <location>
        <begin position="159"/>
        <end position="180"/>
    </location>
</feature>
<organism evidence="2 3">
    <name type="scientific">Momordica charantia</name>
    <name type="common">Bitter gourd</name>
    <name type="synonym">Balsam pear</name>
    <dbReference type="NCBI Taxonomy" id="3673"/>
    <lineage>
        <taxon>Eukaryota</taxon>
        <taxon>Viridiplantae</taxon>
        <taxon>Streptophyta</taxon>
        <taxon>Embryophyta</taxon>
        <taxon>Tracheophyta</taxon>
        <taxon>Spermatophyta</taxon>
        <taxon>Magnoliopsida</taxon>
        <taxon>eudicotyledons</taxon>
        <taxon>Gunneridae</taxon>
        <taxon>Pentapetalae</taxon>
        <taxon>rosids</taxon>
        <taxon>fabids</taxon>
        <taxon>Cucurbitales</taxon>
        <taxon>Cucurbitaceae</taxon>
        <taxon>Momordiceae</taxon>
        <taxon>Momordica</taxon>
    </lineage>
</organism>
<reference evidence="3" key="1">
    <citation type="submission" date="2025-08" db="UniProtKB">
        <authorList>
            <consortium name="RefSeq"/>
        </authorList>
    </citation>
    <scope>IDENTIFICATION</scope>
    <source>
        <strain evidence="3">OHB3-1</strain>
    </source>
</reference>
<sequence length="225" mass="24715">MSFPIKINAFFRQEWCNFFYPSSPPFFNSSTCFTNCVHYALQVRFRPSSTVWKMPAGTSIHISALDGIVNVNSMFTLAVFLGLAWNPNDPTNNLVQNPNCLAAPSIAENLVAFHVYSFSSFLFSSLIALGLKQAIRISKSPFYHPTEFFVRVNKSALRIGMLISGIGSVCGCGFLMMALINVVQIKLGTLSCGSSQTFAAVVPLVILVPIALIIYICLVSYAFIN</sequence>